<name>A0A7Y0U015_9ACTO</name>
<comment type="caution">
    <text evidence="2">The sequence shown here is derived from an EMBL/GenBank/DDBJ whole genome shotgun (WGS) entry which is preliminary data.</text>
</comment>
<dbReference type="EMBL" id="JABCUR010000002">
    <property type="protein sequence ID" value="NMW64465.1"/>
    <property type="molecule type" value="Genomic_DNA"/>
</dbReference>
<dbReference type="RefSeq" id="WP_169771587.1">
    <property type="nucleotide sequence ID" value="NZ_JABCUR010000002.1"/>
</dbReference>
<gene>
    <name evidence="2" type="ORF">HHJ78_02700</name>
</gene>
<dbReference type="Proteomes" id="UP000578252">
    <property type="component" value="Unassembled WGS sequence"/>
</dbReference>
<dbReference type="Pfam" id="PF01381">
    <property type="entry name" value="HTH_3"/>
    <property type="match status" value="1"/>
</dbReference>
<proteinExistence type="predicted"/>
<sequence>MARTPKPIEPIDTAVSEILTYLRTRTKVSQDYLAAETGISQNRISNVLRGKNPATIGEIDLLAQAMRCTASRVIAAAEWAVTGEIPMIEDNTDWNIIYTLAIIVNPRLQPCNPYGLAALATPYDIRAQIEAEQEEP</sequence>
<feature type="domain" description="HTH cro/C1-type" evidence="1">
    <location>
        <begin position="19"/>
        <end position="73"/>
    </location>
</feature>
<accession>A0A7Y0U015</accession>
<dbReference type="SMART" id="SM00530">
    <property type="entry name" value="HTH_XRE"/>
    <property type="match status" value="1"/>
</dbReference>
<dbReference type="Gene3D" id="1.10.260.40">
    <property type="entry name" value="lambda repressor-like DNA-binding domains"/>
    <property type="match status" value="1"/>
</dbReference>
<dbReference type="SUPFAM" id="SSF47413">
    <property type="entry name" value="lambda repressor-like DNA-binding domains"/>
    <property type="match status" value="1"/>
</dbReference>
<dbReference type="GO" id="GO:0003677">
    <property type="term" value="F:DNA binding"/>
    <property type="evidence" value="ECO:0007669"/>
    <property type="project" value="InterPro"/>
</dbReference>
<protein>
    <submittedName>
        <fullName evidence="2">Helix-turn-helix transcriptional regulator</fullName>
    </submittedName>
</protein>
<evidence type="ECO:0000259" key="1">
    <source>
        <dbReference type="PROSITE" id="PS50943"/>
    </source>
</evidence>
<evidence type="ECO:0000313" key="2">
    <source>
        <dbReference type="EMBL" id="NMW64465.1"/>
    </source>
</evidence>
<dbReference type="CDD" id="cd00093">
    <property type="entry name" value="HTH_XRE"/>
    <property type="match status" value="1"/>
</dbReference>
<dbReference type="InterPro" id="IPR010982">
    <property type="entry name" value="Lambda_DNA-bd_dom_sf"/>
</dbReference>
<dbReference type="InterPro" id="IPR001387">
    <property type="entry name" value="Cro/C1-type_HTH"/>
</dbReference>
<organism evidence="2 3">
    <name type="scientific">Mobiluncus mulieris</name>
    <dbReference type="NCBI Taxonomy" id="2052"/>
    <lineage>
        <taxon>Bacteria</taxon>
        <taxon>Bacillati</taxon>
        <taxon>Actinomycetota</taxon>
        <taxon>Actinomycetes</taxon>
        <taxon>Actinomycetales</taxon>
        <taxon>Actinomycetaceae</taxon>
        <taxon>Mobiluncus</taxon>
    </lineage>
</organism>
<dbReference type="AlphaFoldDB" id="A0A7Y0U015"/>
<reference evidence="2 3" key="1">
    <citation type="submission" date="2020-04" db="EMBL/GenBank/DDBJ databases">
        <title>Antimicrobial susceptibility and clonality of vaginal-derived multi-drug resistant Mobiluncus isolates in China.</title>
        <authorList>
            <person name="Zhang X."/>
        </authorList>
    </citation>
    <scope>NUCLEOTIDE SEQUENCE [LARGE SCALE GENOMIC DNA]</scope>
    <source>
        <strain evidence="2 3">13</strain>
    </source>
</reference>
<dbReference type="PROSITE" id="PS50943">
    <property type="entry name" value="HTH_CROC1"/>
    <property type="match status" value="1"/>
</dbReference>
<evidence type="ECO:0000313" key="3">
    <source>
        <dbReference type="Proteomes" id="UP000578252"/>
    </source>
</evidence>